<protein>
    <submittedName>
        <fullName evidence="1">Uncharacterized protein</fullName>
    </submittedName>
</protein>
<comment type="caution">
    <text evidence="1">The sequence shown here is derived from an EMBL/GenBank/DDBJ whole genome shotgun (WGS) entry which is preliminary data.</text>
</comment>
<reference evidence="1 2" key="1">
    <citation type="submission" date="2017-10" db="EMBL/GenBank/DDBJ databases">
        <title>Comparative genomics in systemic dimorphic fungi from Ajellomycetaceae.</title>
        <authorList>
            <person name="Munoz J.F."/>
            <person name="Mcewen J.G."/>
            <person name="Clay O.K."/>
            <person name="Cuomo C.A."/>
        </authorList>
    </citation>
    <scope>NUCLEOTIDE SEQUENCE [LARGE SCALE GENOMIC DNA]</scope>
    <source>
        <strain evidence="1 2">UAMH4076</strain>
    </source>
</reference>
<gene>
    <name evidence="1" type="ORF">GX50_07573</name>
</gene>
<dbReference type="VEuPathDB" id="FungiDB:EMCG_01857"/>
<name>A0A2B7ZA32_9EURO</name>
<accession>A0A2B7ZA32</accession>
<dbReference type="AlphaFoldDB" id="A0A2B7ZA32"/>
<sequence length="178" mass="20016">MTTQIFSLPEGDLRRAATESKRVRNHNEKWALGFRDPKCTSGYTQIRPVLKSTFHKSIRVEMNRKCADTKAHFSYVVDQVLNDNYSDSSSDSDNVPDHSEAANDPNVFYSFDAPTGPSQGTDILGAALANAVEKFETKETEKVAREYEFVAFEESTSHHGDGYMADDDDFEFISRADL</sequence>
<keyword evidence="2" id="KW-1185">Reference proteome</keyword>
<dbReference type="EMBL" id="PDND01000220">
    <property type="protein sequence ID" value="PGH29687.1"/>
    <property type="molecule type" value="Genomic_DNA"/>
</dbReference>
<proteinExistence type="predicted"/>
<evidence type="ECO:0000313" key="2">
    <source>
        <dbReference type="Proteomes" id="UP000226031"/>
    </source>
</evidence>
<dbReference type="Proteomes" id="UP000226031">
    <property type="component" value="Unassembled WGS sequence"/>
</dbReference>
<evidence type="ECO:0000313" key="1">
    <source>
        <dbReference type="EMBL" id="PGH29687.1"/>
    </source>
</evidence>
<organism evidence="1 2">
    <name type="scientific">[Emmonsia] crescens</name>
    <dbReference type="NCBI Taxonomy" id="73230"/>
    <lineage>
        <taxon>Eukaryota</taxon>
        <taxon>Fungi</taxon>
        <taxon>Dikarya</taxon>
        <taxon>Ascomycota</taxon>
        <taxon>Pezizomycotina</taxon>
        <taxon>Eurotiomycetes</taxon>
        <taxon>Eurotiomycetidae</taxon>
        <taxon>Onygenales</taxon>
        <taxon>Ajellomycetaceae</taxon>
        <taxon>Emergomyces</taxon>
    </lineage>
</organism>